<reference evidence="1 2" key="2">
    <citation type="journal article" date="2022" name="Mol. Ecol. Resour.">
        <title>The genomes of chicory, endive, great burdock and yacon provide insights into Asteraceae paleo-polyploidization history and plant inulin production.</title>
        <authorList>
            <person name="Fan W."/>
            <person name="Wang S."/>
            <person name="Wang H."/>
            <person name="Wang A."/>
            <person name="Jiang F."/>
            <person name="Liu H."/>
            <person name="Zhao H."/>
            <person name="Xu D."/>
            <person name="Zhang Y."/>
        </authorList>
    </citation>
    <scope>NUCLEOTIDE SEQUENCE [LARGE SCALE GENOMIC DNA]</scope>
    <source>
        <strain evidence="2">cv. Yunnan</strain>
        <tissue evidence="1">Leaves</tissue>
    </source>
</reference>
<keyword evidence="2" id="KW-1185">Reference proteome</keyword>
<reference evidence="2" key="1">
    <citation type="journal article" date="2022" name="Mol. Ecol. Resour.">
        <title>The genomes of chicory, endive, great burdock and yacon provide insights into Asteraceae palaeo-polyploidization history and plant inulin production.</title>
        <authorList>
            <person name="Fan W."/>
            <person name="Wang S."/>
            <person name="Wang H."/>
            <person name="Wang A."/>
            <person name="Jiang F."/>
            <person name="Liu H."/>
            <person name="Zhao H."/>
            <person name="Xu D."/>
            <person name="Zhang Y."/>
        </authorList>
    </citation>
    <scope>NUCLEOTIDE SEQUENCE [LARGE SCALE GENOMIC DNA]</scope>
    <source>
        <strain evidence="2">cv. Yunnan</strain>
    </source>
</reference>
<gene>
    <name evidence="1" type="ORF">L1987_02306</name>
</gene>
<accession>A0ACB9K7F8</accession>
<dbReference type="EMBL" id="CM042018">
    <property type="protein sequence ID" value="KAI3828209.1"/>
    <property type="molecule type" value="Genomic_DNA"/>
</dbReference>
<organism evidence="1 2">
    <name type="scientific">Smallanthus sonchifolius</name>
    <dbReference type="NCBI Taxonomy" id="185202"/>
    <lineage>
        <taxon>Eukaryota</taxon>
        <taxon>Viridiplantae</taxon>
        <taxon>Streptophyta</taxon>
        <taxon>Embryophyta</taxon>
        <taxon>Tracheophyta</taxon>
        <taxon>Spermatophyta</taxon>
        <taxon>Magnoliopsida</taxon>
        <taxon>eudicotyledons</taxon>
        <taxon>Gunneridae</taxon>
        <taxon>Pentapetalae</taxon>
        <taxon>asterids</taxon>
        <taxon>campanulids</taxon>
        <taxon>Asterales</taxon>
        <taxon>Asteraceae</taxon>
        <taxon>Asteroideae</taxon>
        <taxon>Heliantheae alliance</taxon>
        <taxon>Millerieae</taxon>
        <taxon>Smallanthus</taxon>
    </lineage>
</organism>
<sequence>MKKPPSGAISSGNRGETAPSREWCEGGGAVLRERCRRVDDPTNRWVDDSVLTEGSSAEAWKFNEGEDATVLVSQISEEGGFNGLWRMGWGISYHPWTYD</sequence>
<evidence type="ECO:0000313" key="2">
    <source>
        <dbReference type="Proteomes" id="UP001056120"/>
    </source>
</evidence>
<name>A0ACB9K7F8_9ASTR</name>
<proteinExistence type="predicted"/>
<protein>
    <submittedName>
        <fullName evidence="1">Uncharacterized protein</fullName>
    </submittedName>
</protein>
<evidence type="ECO:0000313" key="1">
    <source>
        <dbReference type="EMBL" id="KAI3828209.1"/>
    </source>
</evidence>
<dbReference type="Proteomes" id="UP001056120">
    <property type="component" value="Linkage Group LG01"/>
</dbReference>
<comment type="caution">
    <text evidence="1">The sequence shown here is derived from an EMBL/GenBank/DDBJ whole genome shotgun (WGS) entry which is preliminary data.</text>
</comment>